<dbReference type="RefSeq" id="WP_117774542.1">
    <property type="nucleotide sequence ID" value="NZ_CABJDM010000008.1"/>
</dbReference>
<dbReference type="EMBL" id="QRPV01000008">
    <property type="protein sequence ID" value="RHM43650.1"/>
    <property type="molecule type" value="Genomic_DNA"/>
</dbReference>
<evidence type="ECO:0000313" key="3">
    <source>
        <dbReference type="EMBL" id="RGY21450.1"/>
    </source>
</evidence>
<feature type="chain" id="PRO_5033419673" evidence="1">
    <location>
        <begin position="20"/>
        <end position="469"/>
    </location>
</feature>
<dbReference type="AlphaFoldDB" id="A0A415QJC7"/>
<reference evidence="5 6" key="1">
    <citation type="submission" date="2018-08" db="EMBL/GenBank/DDBJ databases">
        <title>A genome reference for cultivated species of the human gut microbiota.</title>
        <authorList>
            <person name="Zou Y."/>
            <person name="Xue W."/>
            <person name="Luo G."/>
        </authorList>
    </citation>
    <scope>NUCLEOTIDE SEQUENCE [LARGE SCALE GENOMIC DNA]</scope>
    <source>
        <strain evidence="4 5">AF34-33</strain>
        <strain evidence="3 6">OF02-7</strain>
    </source>
</reference>
<dbReference type="InterPro" id="IPR032527">
    <property type="entry name" value="DUF4959"/>
</dbReference>
<comment type="caution">
    <text evidence="4">The sequence shown here is derived from an EMBL/GenBank/DDBJ whole genome shotgun (WGS) entry which is preliminary data.</text>
</comment>
<name>A0A415QJC7_9BACT</name>
<evidence type="ECO:0000259" key="2">
    <source>
        <dbReference type="Pfam" id="PF16323"/>
    </source>
</evidence>
<evidence type="ECO:0000313" key="4">
    <source>
        <dbReference type="EMBL" id="RHM43650.1"/>
    </source>
</evidence>
<gene>
    <name evidence="4" type="ORF">DWZ68_08950</name>
    <name evidence="3" type="ORF">DXA50_00960</name>
</gene>
<proteinExistence type="predicted"/>
<sequence length="469" mass="53707">MKQKILFFLLVLVAFVACKDDDDNGFDVPVEFRKISFDPVPGGALMRYRLPADLSIFGVRARYKDAYGRELVKEGTYLTDTLLLSGFAEARTGELVQLTFLDNNLKESAPIEMTFDTQDAATVALFDNLTVNPFWGGFNVTYTSPNIVEGTVHIFYVGTNPTTKEEDNILMGSFPILEGGDTLNFELKQALDELKVVVRTDDFEGNQVKMKIYEGIDALAMEMLSPDQFAFSYPSDLKIEDEPHEIGVKYLFDGKKKGANYRKNYQKGERYKFGTWVAGPNAFGERFVIDFGTPKVPAMLRGDVFLYHGYTYPYANPNWPDPNEDMFVCTLWNSVYTSRCPAKIKVYGTNAVDPKIVSLNECTLLYVLDDDPGWSNFWSNAWCRFSDYEYGPVEREAAFKNKDDKDFEAADPICLEMKCNYSGEAFRYVFFIVEDTYCNNRWNNPLYEDNPLEYITFDELEVFVKMENE</sequence>
<evidence type="ECO:0000256" key="1">
    <source>
        <dbReference type="SAM" id="SignalP"/>
    </source>
</evidence>
<dbReference type="EMBL" id="QSCR01000001">
    <property type="protein sequence ID" value="RGY21450.1"/>
    <property type="molecule type" value="Genomic_DNA"/>
</dbReference>
<evidence type="ECO:0000313" key="6">
    <source>
        <dbReference type="Proteomes" id="UP000286063"/>
    </source>
</evidence>
<organism evidence="4 5">
    <name type="scientific">Butyricimonas virosa</name>
    <dbReference type="NCBI Taxonomy" id="544645"/>
    <lineage>
        <taxon>Bacteria</taxon>
        <taxon>Pseudomonadati</taxon>
        <taxon>Bacteroidota</taxon>
        <taxon>Bacteroidia</taxon>
        <taxon>Bacteroidales</taxon>
        <taxon>Odoribacteraceae</taxon>
        <taxon>Butyricimonas</taxon>
    </lineage>
</organism>
<dbReference type="Proteomes" id="UP000286038">
    <property type="component" value="Unassembled WGS sequence"/>
</dbReference>
<keyword evidence="1" id="KW-0732">Signal</keyword>
<dbReference type="OrthoDB" id="1099954at2"/>
<dbReference type="Proteomes" id="UP000286063">
    <property type="component" value="Unassembled WGS sequence"/>
</dbReference>
<dbReference type="Pfam" id="PF16323">
    <property type="entry name" value="DUF4959"/>
    <property type="match status" value="1"/>
</dbReference>
<protein>
    <submittedName>
        <fullName evidence="4">DUF4959 domain-containing protein</fullName>
    </submittedName>
</protein>
<feature type="domain" description="DUF4959" evidence="2">
    <location>
        <begin position="17"/>
        <end position="115"/>
    </location>
</feature>
<dbReference type="PROSITE" id="PS51257">
    <property type="entry name" value="PROKAR_LIPOPROTEIN"/>
    <property type="match status" value="1"/>
</dbReference>
<evidence type="ECO:0000313" key="5">
    <source>
        <dbReference type="Proteomes" id="UP000286038"/>
    </source>
</evidence>
<accession>A0A415QJC7</accession>
<feature type="signal peptide" evidence="1">
    <location>
        <begin position="1"/>
        <end position="19"/>
    </location>
</feature>